<dbReference type="AlphaFoldDB" id="A0A6A6JQ30"/>
<accession>A0A6A6JQ30</accession>
<reference evidence="2" key="1">
    <citation type="journal article" date="2020" name="Stud. Mycol.">
        <title>101 Dothideomycetes genomes: a test case for predicting lifestyles and emergence of pathogens.</title>
        <authorList>
            <person name="Haridas S."/>
            <person name="Albert R."/>
            <person name="Binder M."/>
            <person name="Bloem J."/>
            <person name="Labutti K."/>
            <person name="Salamov A."/>
            <person name="Andreopoulos B."/>
            <person name="Baker S."/>
            <person name="Barry K."/>
            <person name="Bills G."/>
            <person name="Bluhm B."/>
            <person name="Cannon C."/>
            <person name="Castanera R."/>
            <person name="Culley D."/>
            <person name="Daum C."/>
            <person name="Ezra D."/>
            <person name="Gonzalez J."/>
            <person name="Henrissat B."/>
            <person name="Kuo A."/>
            <person name="Liang C."/>
            <person name="Lipzen A."/>
            <person name="Lutzoni F."/>
            <person name="Magnuson J."/>
            <person name="Mondo S."/>
            <person name="Nolan M."/>
            <person name="Ohm R."/>
            <person name="Pangilinan J."/>
            <person name="Park H.-J."/>
            <person name="Ramirez L."/>
            <person name="Alfaro M."/>
            <person name="Sun H."/>
            <person name="Tritt A."/>
            <person name="Yoshinaga Y."/>
            <person name="Zwiers L.-H."/>
            <person name="Turgeon B."/>
            <person name="Goodwin S."/>
            <person name="Spatafora J."/>
            <person name="Crous P."/>
            <person name="Grigoriev I."/>
        </authorList>
    </citation>
    <scope>NUCLEOTIDE SEQUENCE</scope>
    <source>
        <strain evidence="2">CBS 379.55</strain>
    </source>
</reference>
<dbReference type="EMBL" id="ML986487">
    <property type="protein sequence ID" value="KAF2278642.1"/>
    <property type="molecule type" value="Genomic_DNA"/>
</dbReference>
<feature type="compositionally biased region" description="Low complexity" evidence="1">
    <location>
        <begin position="117"/>
        <end position="141"/>
    </location>
</feature>
<feature type="compositionally biased region" description="Low complexity" evidence="1">
    <location>
        <begin position="210"/>
        <end position="223"/>
    </location>
</feature>
<feature type="region of interest" description="Disordered" evidence="1">
    <location>
        <begin position="1"/>
        <end position="26"/>
    </location>
</feature>
<dbReference type="OrthoDB" id="5409998at2759"/>
<feature type="compositionally biased region" description="Basic and acidic residues" evidence="1">
    <location>
        <begin position="244"/>
        <end position="253"/>
    </location>
</feature>
<evidence type="ECO:0000313" key="3">
    <source>
        <dbReference type="Proteomes" id="UP000800097"/>
    </source>
</evidence>
<name>A0A6A6JQ30_WESOR</name>
<feature type="compositionally biased region" description="Polar residues" evidence="1">
    <location>
        <begin position="257"/>
        <end position="273"/>
    </location>
</feature>
<feature type="compositionally biased region" description="Basic and acidic residues" evidence="1">
    <location>
        <begin position="107"/>
        <end position="116"/>
    </location>
</feature>
<keyword evidence="3" id="KW-1185">Reference proteome</keyword>
<gene>
    <name evidence="2" type="ORF">EI97DRAFT_492364</name>
</gene>
<protein>
    <submittedName>
        <fullName evidence="2">Uncharacterized protein</fullName>
    </submittedName>
</protein>
<sequence length="359" mass="37915">MATTQPAPAAVQHQQQPQLPTASSPSTAALDNLQAMINGVLIQSGHFLKDQANGGHSSRTRIALRRAVPAAISRFHQSLDDLQLEVNQAQMVLRRDLALLRAEREKRERAEADRARLAAASSMKTTSSEQPSAQAQQTPATIKAQNVTSKTETPQPESKPSVIKQEQKALPPNSTSPAPPSGPVFDTAPAPGTAQDSEFDFDAMFGDSLGDTAAGPDNANNNGASGGDLGFNLTDDSGGSLLRGLEDFAKSGDDAATANSVAGNADQAHSANNLDLGFSMPDLPELSSSNQPANQPPQQQTGGKPEDSASANQQEQSRSTNDGDVVMETDNLDDLFNLDYEPNPETTEFDDAFFGYGEN</sequence>
<evidence type="ECO:0000256" key="1">
    <source>
        <dbReference type="SAM" id="MobiDB-lite"/>
    </source>
</evidence>
<dbReference type="Proteomes" id="UP000800097">
    <property type="component" value="Unassembled WGS sequence"/>
</dbReference>
<evidence type="ECO:0000313" key="2">
    <source>
        <dbReference type="EMBL" id="KAF2278642.1"/>
    </source>
</evidence>
<feature type="compositionally biased region" description="Low complexity" evidence="1">
    <location>
        <begin position="1"/>
        <end position="22"/>
    </location>
</feature>
<feature type="compositionally biased region" description="Low complexity" evidence="1">
    <location>
        <begin position="287"/>
        <end position="300"/>
    </location>
</feature>
<feature type="region of interest" description="Disordered" evidence="1">
    <location>
        <begin position="107"/>
        <end position="359"/>
    </location>
</feature>
<feature type="compositionally biased region" description="Polar residues" evidence="1">
    <location>
        <begin position="143"/>
        <end position="158"/>
    </location>
</feature>
<proteinExistence type="predicted"/>
<dbReference type="RefSeq" id="XP_033656181.1">
    <property type="nucleotide sequence ID" value="XM_033802310.1"/>
</dbReference>
<organism evidence="2 3">
    <name type="scientific">Westerdykella ornata</name>
    <dbReference type="NCBI Taxonomy" id="318751"/>
    <lineage>
        <taxon>Eukaryota</taxon>
        <taxon>Fungi</taxon>
        <taxon>Dikarya</taxon>
        <taxon>Ascomycota</taxon>
        <taxon>Pezizomycotina</taxon>
        <taxon>Dothideomycetes</taxon>
        <taxon>Pleosporomycetidae</taxon>
        <taxon>Pleosporales</taxon>
        <taxon>Sporormiaceae</taxon>
        <taxon>Westerdykella</taxon>
    </lineage>
</organism>
<feature type="compositionally biased region" description="Polar residues" evidence="1">
    <location>
        <begin position="309"/>
        <end position="322"/>
    </location>
</feature>
<dbReference type="GeneID" id="54555485"/>